<dbReference type="Gene3D" id="3.40.50.1820">
    <property type="entry name" value="alpha/beta hydrolase"/>
    <property type="match status" value="1"/>
</dbReference>
<dbReference type="GO" id="GO:0009086">
    <property type="term" value="P:methionine biosynthetic process"/>
    <property type="evidence" value="ECO:0007669"/>
    <property type="project" value="UniProtKB-UniRule"/>
</dbReference>
<feature type="binding site" evidence="8">
    <location>
        <position position="225"/>
    </location>
    <ligand>
        <name>substrate</name>
    </ligand>
</feature>
<sequence length="380" mass="41739">MSDLTRSVGIVEAQIAEFDTPLHLASGAVLPAYQLCFETYGTLNAACSNAILICHALSGHHHVAGRYAADDKAAGWWDNMVGPGKPIDTNRFFVVGLNNLGGCHGSTGPSSINPATGQPWGSTFPVVTVPDWVRSQARLADRLGIERWAAVIGGSLGGMQALQWSIDYPDRVAHALVIASAPKLSAQNIAFNDVARQAILTDPDFHGGDFYAHNAIPRRGLRLARMLGHITYLSDDGMGEKFGRMLKSGDYQFGFEVEFEIESYLRYQGDKFSDYFDANTYLLMTKALDYFDPAKDLNDDIVAALRKATARFMVASFTSDWRFSPERSREIVKALVAADKEVVYGEIESVHGHDAFLMLDGPYVNLMRAYLNRVAEEVTA</sequence>
<feature type="active site" description="Nucleophile" evidence="8 9">
    <location>
        <position position="155"/>
    </location>
</feature>
<evidence type="ECO:0000256" key="4">
    <source>
        <dbReference type="ARBA" id="ARBA00022679"/>
    </source>
</evidence>
<dbReference type="SUPFAM" id="SSF53474">
    <property type="entry name" value="alpha/beta-Hydrolases"/>
    <property type="match status" value="1"/>
</dbReference>
<evidence type="ECO:0000256" key="9">
    <source>
        <dbReference type="PIRSR" id="PIRSR000443-1"/>
    </source>
</evidence>
<dbReference type="PIRSF" id="PIRSF000443">
    <property type="entry name" value="Homoser_Ac_trans"/>
    <property type="match status" value="1"/>
</dbReference>
<dbReference type="NCBIfam" id="NF001209">
    <property type="entry name" value="PRK00175.1"/>
    <property type="match status" value="1"/>
</dbReference>
<dbReference type="GO" id="GO:0005737">
    <property type="term" value="C:cytoplasm"/>
    <property type="evidence" value="ECO:0007669"/>
    <property type="project" value="UniProtKB-SubCell"/>
</dbReference>
<comment type="catalytic activity">
    <reaction evidence="7 8">
        <text>L-homoserine + succinyl-CoA = O-succinyl-L-homoserine + CoA</text>
        <dbReference type="Rhea" id="RHEA:22008"/>
        <dbReference type="ChEBI" id="CHEBI:57287"/>
        <dbReference type="ChEBI" id="CHEBI:57292"/>
        <dbReference type="ChEBI" id="CHEBI:57476"/>
        <dbReference type="ChEBI" id="CHEBI:57661"/>
        <dbReference type="EC" id="2.3.1.46"/>
    </reaction>
</comment>
<keyword evidence="4 8" id="KW-0808">Transferase</keyword>
<dbReference type="RefSeq" id="WP_181835246.1">
    <property type="nucleotide sequence ID" value="NZ_JACERN010000022.1"/>
</dbReference>
<evidence type="ECO:0000256" key="5">
    <source>
        <dbReference type="ARBA" id="ARBA00023167"/>
    </source>
</evidence>
<comment type="caution">
    <text evidence="11">The sequence shown here is derived from an EMBL/GenBank/DDBJ whole genome shotgun (WGS) entry which is preliminary data.</text>
</comment>
<evidence type="ECO:0000313" key="12">
    <source>
        <dbReference type="Proteomes" id="UP000545606"/>
    </source>
</evidence>
<dbReference type="InterPro" id="IPR029058">
    <property type="entry name" value="AB_hydrolase_fold"/>
</dbReference>
<comment type="subunit">
    <text evidence="1 8">Homodimer.</text>
</comment>
<keyword evidence="3 8" id="KW-0028">Amino-acid biosynthesis</keyword>
<name>A0A838YB76_9NEIS</name>
<dbReference type="UniPathway" id="UPA00051">
    <property type="reaction ID" value="UER00075"/>
</dbReference>
<dbReference type="HAMAP" id="MF_00296">
    <property type="entry name" value="MetX_acyltransf"/>
    <property type="match status" value="1"/>
</dbReference>
<dbReference type="GO" id="GO:0009092">
    <property type="term" value="P:homoserine metabolic process"/>
    <property type="evidence" value="ECO:0007669"/>
    <property type="project" value="TreeGrafter"/>
</dbReference>
<protein>
    <recommendedName>
        <fullName evidence="8">Homoserine O-succinyltransferase</fullName>
        <shortName evidence="8">HST</shortName>
        <ecNumber evidence="8">2.3.1.46</ecNumber>
    </recommendedName>
    <alternativeName>
        <fullName evidence="8">Homoserine transsuccinylase</fullName>
        <shortName evidence="8">HTS</shortName>
    </alternativeName>
</protein>
<keyword evidence="5 8" id="KW-0486">Methionine biosynthesis</keyword>
<evidence type="ECO:0000256" key="6">
    <source>
        <dbReference type="ARBA" id="ARBA00023315"/>
    </source>
</evidence>
<evidence type="ECO:0000259" key="10">
    <source>
        <dbReference type="Pfam" id="PF00561"/>
    </source>
</evidence>
<comment type="function">
    <text evidence="8">Transfers a succinyl group from succinyl-CoA to L-homoserine, forming succinyl-L-homoserine.</text>
</comment>
<dbReference type="Pfam" id="PF00561">
    <property type="entry name" value="Abhydrolase_1"/>
    <property type="match status" value="1"/>
</dbReference>
<dbReference type="GO" id="GO:0008899">
    <property type="term" value="F:homoserine O-succinyltransferase activity"/>
    <property type="evidence" value="ECO:0007669"/>
    <property type="project" value="UniProtKB-UniRule"/>
</dbReference>
<dbReference type="GO" id="GO:0004414">
    <property type="term" value="F:homoserine O-acetyltransferase activity"/>
    <property type="evidence" value="ECO:0007669"/>
    <property type="project" value="UniProtKB-ARBA"/>
</dbReference>
<evidence type="ECO:0000313" key="11">
    <source>
        <dbReference type="EMBL" id="MBA4708024.1"/>
    </source>
</evidence>
<dbReference type="AlphaFoldDB" id="A0A838YB76"/>
<dbReference type="EC" id="2.3.1.46" evidence="8"/>
<dbReference type="InterPro" id="IPR008220">
    <property type="entry name" value="HAT_MetX-like"/>
</dbReference>
<dbReference type="Proteomes" id="UP000545606">
    <property type="component" value="Unassembled WGS sequence"/>
</dbReference>
<comment type="similarity">
    <text evidence="8">Belongs to the AB hydrolase superfamily. MetX family.</text>
</comment>
<dbReference type="Gene3D" id="1.10.1740.110">
    <property type="match status" value="1"/>
</dbReference>
<keyword evidence="12" id="KW-1185">Reference proteome</keyword>
<feature type="domain" description="AB hydrolase-1" evidence="10">
    <location>
        <begin position="49"/>
        <end position="338"/>
    </location>
</feature>
<feature type="site" description="Important for acyl-CoA specificity" evidence="8">
    <location>
        <position position="322"/>
    </location>
</feature>
<organism evidence="11 12">
    <name type="scientific">Aquitalea aquatica</name>
    <dbReference type="NCBI Taxonomy" id="3044273"/>
    <lineage>
        <taxon>Bacteria</taxon>
        <taxon>Pseudomonadati</taxon>
        <taxon>Pseudomonadota</taxon>
        <taxon>Betaproteobacteria</taxon>
        <taxon>Neisseriales</taxon>
        <taxon>Chromobacteriaceae</taxon>
        <taxon>Aquitalea</taxon>
    </lineage>
</organism>
<proteinExistence type="inferred from homology"/>
<evidence type="ECO:0000256" key="3">
    <source>
        <dbReference type="ARBA" id="ARBA00022605"/>
    </source>
</evidence>
<dbReference type="FunFam" id="1.10.1740.110:FF:000001">
    <property type="entry name" value="Homoserine O-acetyltransferase"/>
    <property type="match status" value="1"/>
</dbReference>
<accession>A0A838YB76</accession>
<dbReference type="EMBL" id="JACERN010000022">
    <property type="protein sequence ID" value="MBA4708024.1"/>
    <property type="molecule type" value="Genomic_DNA"/>
</dbReference>
<gene>
    <name evidence="8" type="primary">metXS</name>
    <name evidence="11" type="ORF">H2Z84_06460</name>
</gene>
<comment type="caution">
    <text evidence="8">Lacks conserved residue(s) required for the propagation of feature annotation.</text>
</comment>
<comment type="subcellular location">
    <subcellularLocation>
        <location evidence="8">Cytoplasm</location>
    </subcellularLocation>
</comment>
<evidence type="ECO:0000256" key="2">
    <source>
        <dbReference type="ARBA" id="ARBA00022490"/>
    </source>
</evidence>
<reference evidence="11 12" key="1">
    <citation type="submission" date="2020-07" db="EMBL/GenBank/DDBJ databases">
        <title>Draft genome sequence of violacein-producing bacteria and related species.</title>
        <authorList>
            <person name="Wilson H.S."/>
            <person name="De Leon M.E."/>
        </authorList>
    </citation>
    <scope>NUCLEOTIDE SEQUENCE [LARGE SCALE GENOMIC DNA]</scope>
    <source>
        <strain evidence="11 12">HSC-21Su07</strain>
    </source>
</reference>
<feature type="binding site" evidence="8">
    <location>
        <position position="354"/>
    </location>
    <ligand>
        <name>substrate</name>
    </ligand>
</feature>
<dbReference type="InterPro" id="IPR000073">
    <property type="entry name" value="AB_hydrolase_1"/>
</dbReference>
<comment type="pathway">
    <text evidence="8">Amino-acid biosynthesis; L-methionine biosynthesis via de novo pathway; O-succinyl-L-homoserine from L-homoserine: step 1/1.</text>
</comment>
<evidence type="ECO:0000256" key="8">
    <source>
        <dbReference type="HAMAP-Rule" id="MF_00296"/>
    </source>
</evidence>
<feature type="active site" evidence="8 9">
    <location>
        <position position="320"/>
    </location>
</feature>
<evidence type="ECO:0000256" key="1">
    <source>
        <dbReference type="ARBA" id="ARBA00011738"/>
    </source>
</evidence>
<dbReference type="PANTHER" id="PTHR32268:SF11">
    <property type="entry name" value="HOMOSERINE O-ACETYLTRANSFERASE"/>
    <property type="match status" value="1"/>
</dbReference>
<dbReference type="PANTHER" id="PTHR32268">
    <property type="entry name" value="HOMOSERINE O-ACETYLTRANSFERASE"/>
    <property type="match status" value="1"/>
</dbReference>
<dbReference type="NCBIfam" id="TIGR01392">
    <property type="entry name" value="homoserO_Ac_trn"/>
    <property type="match status" value="1"/>
</dbReference>
<keyword evidence="2 8" id="KW-0963">Cytoplasm</keyword>
<feature type="active site" evidence="8 9">
    <location>
        <position position="353"/>
    </location>
</feature>
<evidence type="ECO:0000256" key="7">
    <source>
        <dbReference type="ARBA" id="ARBA00051253"/>
    </source>
</evidence>
<keyword evidence="6 8" id="KW-0012">Acyltransferase</keyword>